<name>A0A0C3NYI2_PHLG1</name>
<dbReference type="SMART" id="SM00066">
    <property type="entry name" value="GAL4"/>
    <property type="match status" value="1"/>
</dbReference>
<feature type="compositionally biased region" description="Polar residues" evidence="3">
    <location>
        <begin position="43"/>
        <end position="53"/>
    </location>
</feature>
<organism evidence="5 6">
    <name type="scientific">Phlebiopsis gigantea (strain 11061_1 CR5-6)</name>
    <name type="common">White-rot fungus</name>
    <name type="synonym">Peniophora gigantea</name>
    <dbReference type="NCBI Taxonomy" id="745531"/>
    <lineage>
        <taxon>Eukaryota</taxon>
        <taxon>Fungi</taxon>
        <taxon>Dikarya</taxon>
        <taxon>Basidiomycota</taxon>
        <taxon>Agaricomycotina</taxon>
        <taxon>Agaricomycetes</taxon>
        <taxon>Polyporales</taxon>
        <taxon>Phanerochaetaceae</taxon>
        <taxon>Phlebiopsis</taxon>
    </lineage>
</organism>
<dbReference type="Pfam" id="PF00172">
    <property type="entry name" value="Zn_clus"/>
    <property type="match status" value="1"/>
</dbReference>
<feature type="compositionally biased region" description="Pro residues" evidence="3">
    <location>
        <begin position="26"/>
        <end position="37"/>
    </location>
</feature>
<feature type="compositionally biased region" description="Low complexity" evidence="3">
    <location>
        <begin position="78"/>
        <end position="102"/>
    </location>
</feature>
<feature type="compositionally biased region" description="Low complexity" evidence="3">
    <location>
        <begin position="197"/>
        <end position="212"/>
    </location>
</feature>
<dbReference type="OrthoDB" id="5419315at2759"/>
<comment type="subcellular location">
    <subcellularLocation>
        <location evidence="1">Nucleus</location>
    </subcellularLocation>
</comment>
<gene>
    <name evidence="5" type="ORF">PHLGIDRAFT_125548</name>
</gene>
<dbReference type="PROSITE" id="PS50048">
    <property type="entry name" value="ZN2_CY6_FUNGAL_2"/>
    <property type="match status" value="1"/>
</dbReference>
<dbReference type="CDD" id="cd00067">
    <property type="entry name" value="GAL4"/>
    <property type="match status" value="1"/>
</dbReference>
<keyword evidence="6" id="KW-1185">Reference proteome</keyword>
<dbReference type="HOGENOM" id="CLU_013536_0_0_1"/>
<sequence length="839" mass="91618">MDTSQPLAEDSSRTVQAAPRVHIPQSSPPPPLPPHLAPPAVDFTTQHLPNTTSPHPPPQLQQPLSMADVAQSPRKTVSSASANARAQQQPQKKPGAPKPKGAVRAKSGCYTCRIRRKKCDEQPNDHGACQTCVRLRLQCLGFGAKRPDWMRENNSVTELREKIKAFLASQGMIKGHSGSGPRSNESEPQILTLVDNLQPQTSSSPPTPTLSSGSNDALRPQGPVTSYVRDAGSYHHPPPSLPTDQHHPYAPPPSQTTWSNNLPELNAPPHPHPHPHDAASLGRGPLLPNDILYTPQNTILPPTSIVNSLPPSAATSSSWLSYNGSSASSISYAAPQQQQHPHPQSMSLQVQPQLQSSFSNLYHDPIIFDDSDEAAQVSPDSALSVHDAMQIYDPNIPYEQKDLVQHYMSNVLPIQYLLSDSTVIRTFIYDLIRESDSARDAACMLAAIHRHRTGYLTPQGAYQAANGGVVMPAAALLYKRLFESLARKTSFNEGDAMAGLHAVSTILFSGGRGAWDMFLSVASNYVHTVLTNPRYPGPEEVLRTCSESTRFIVKTTMWFDVLASVTTQQIPRFLVVYRQLFDRSRRAFIEDAAATAAAHMPGGPPETSMLPVMGCENNIVLAIAEISNLACWKESQARRSCLSIPKLVERGKDIEDKFLTPGGASSPSAIRGPNGLPPHAGPSALPVYGPAMPLGNGASEVELRRRLTNDIFRASARVYLHTVLSGDYPSCPEIVDAVTEVIECLKRVPLDRALVSRSVLRSVVFGICIAGCLTDSPEQRQFLKRLLDTQSQEKLGNVAEVTHLMEQVWIRRDSKGSIGQAVNWRDVMRESQRELLLLV</sequence>
<evidence type="ECO:0000313" key="5">
    <source>
        <dbReference type="EMBL" id="KIP10524.1"/>
    </source>
</evidence>
<dbReference type="InterPro" id="IPR021858">
    <property type="entry name" value="Fun_TF"/>
</dbReference>
<dbReference type="SUPFAM" id="SSF57701">
    <property type="entry name" value="Zn2/Cys6 DNA-binding domain"/>
    <property type="match status" value="1"/>
</dbReference>
<dbReference type="Gene3D" id="4.10.240.10">
    <property type="entry name" value="Zn(2)-C6 fungal-type DNA-binding domain"/>
    <property type="match status" value="1"/>
</dbReference>
<dbReference type="PANTHER" id="PTHR37534:SF20">
    <property type="entry name" value="PRO1A C6 ZINK-FINGER PROTEIN"/>
    <property type="match status" value="1"/>
</dbReference>
<evidence type="ECO:0000256" key="1">
    <source>
        <dbReference type="ARBA" id="ARBA00004123"/>
    </source>
</evidence>
<dbReference type="EMBL" id="KN840454">
    <property type="protein sequence ID" value="KIP10524.1"/>
    <property type="molecule type" value="Genomic_DNA"/>
</dbReference>
<accession>A0A0C3NYI2</accession>
<feature type="region of interest" description="Disordered" evidence="3">
    <location>
        <begin position="197"/>
        <end position="283"/>
    </location>
</feature>
<dbReference type="PANTHER" id="PTHR37534">
    <property type="entry name" value="TRANSCRIPTIONAL ACTIVATOR PROTEIN UGA3"/>
    <property type="match status" value="1"/>
</dbReference>
<dbReference type="STRING" id="745531.A0A0C3NYI2"/>
<dbReference type="PROSITE" id="PS00463">
    <property type="entry name" value="ZN2_CY6_FUNGAL_1"/>
    <property type="match status" value="1"/>
</dbReference>
<dbReference type="GO" id="GO:0005634">
    <property type="term" value="C:nucleus"/>
    <property type="evidence" value="ECO:0007669"/>
    <property type="project" value="UniProtKB-SubCell"/>
</dbReference>
<reference evidence="5 6" key="1">
    <citation type="journal article" date="2014" name="PLoS Genet.">
        <title>Analysis of the Phlebiopsis gigantea genome, transcriptome and secretome provides insight into its pioneer colonization strategies of wood.</title>
        <authorList>
            <person name="Hori C."/>
            <person name="Ishida T."/>
            <person name="Igarashi K."/>
            <person name="Samejima M."/>
            <person name="Suzuki H."/>
            <person name="Master E."/>
            <person name="Ferreira P."/>
            <person name="Ruiz-Duenas F.J."/>
            <person name="Held B."/>
            <person name="Canessa P."/>
            <person name="Larrondo L.F."/>
            <person name="Schmoll M."/>
            <person name="Druzhinina I.S."/>
            <person name="Kubicek C.P."/>
            <person name="Gaskell J.A."/>
            <person name="Kersten P."/>
            <person name="St John F."/>
            <person name="Glasner J."/>
            <person name="Sabat G."/>
            <person name="Splinter BonDurant S."/>
            <person name="Syed K."/>
            <person name="Yadav J."/>
            <person name="Mgbeahuruike A.C."/>
            <person name="Kovalchuk A."/>
            <person name="Asiegbu F.O."/>
            <person name="Lackner G."/>
            <person name="Hoffmeister D."/>
            <person name="Rencoret J."/>
            <person name="Gutierrez A."/>
            <person name="Sun H."/>
            <person name="Lindquist E."/>
            <person name="Barry K."/>
            <person name="Riley R."/>
            <person name="Grigoriev I.V."/>
            <person name="Henrissat B."/>
            <person name="Kues U."/>
            <person name="Berka R.M."/>
            <person name="Martinez A.T."/>
            <person name="Covert S.F."/>
            <person name="Blanchette R.A."/>
            <person name="Cullen D."/>
        </authorList>
    </citation>
    <scope>NUCLEOTIDE SEQUENCE [LARGE SCALE GENOMIC DNA]</scope>
    <source>
        <strain evidence="5 6">11061_1 CR5-6</strain>
    </source>
</reference>
<proteinExistence type="predicted"/>
<dbReference type="InterPro" id="IPR036864">
    <property type="entry name" value="Zn2-C6_fun-type_DNA-bd_sf"/>
</dbReference>
<evidence type="ECO:0000256" key="3">
    <source>
        <dbReference type="SAM" id="MobiDB-lite"/>
    </source>
</evidence>
<protein>
    <recommendedName>
        <fullName evidence="4">Zn(2)-C6 fungal-type domain-containing protein</fullName>
    </recommendedName>
</protein>
<evidence type="ECO:0000259" key="4">
    <source>
        <dbReference type="PROSITE" id="PS50048"/>
    </source>
</evidence>
<feature type="region of interest" description="Disordered" evidence="3">
    <location>
        <begin position="1"/>
        <end position="105"/>
    </location>
</feature>
<evidence type="ECO:0000313" key="6">
    <source>
        <dbReference type="Proteomes" id="UP000053257"/>
    </source>
</evidence>
<dbReference type="AlphaFoldDB" id="A0A0C3NYI2"/>
<dbReference type="GO" id="GO:0008270">
    <property type="term" value="F:zinc ion binding"/>
    <property type="evidence" value="ECO:0007669"/>
    <property type="project" value="InterPro"/>
</dbReference>
<dbReference type="GO" id="GO:0000981">
    <property type="term" value="F:DNA-binding transcription factor activity, RNA polymerase II-specific"/>
    <property type="evidence" value="ECO:0007669"/>
    <property type="project" value="InterPro"/>
</dbReference>
<dbReference type="Pfam" id="PF11951">
    <property type="entry name" value="Fungal_trans_2"/>
    <property type="match status" value="1"/>
</dbReference>
<keyword evidence="2" id="KW-0539">Nucleus</keyword>
<feature type="domain" description="Zn(2)-C6 fungal-type" evidence="4">
    <location>
        <begin position="108"/>
        <end position="139"/>
    </location>
</feature>
<evidence type="ECO:0000256" key="2">
    <source>
        <dbReference type="ARBA" id="ARBA00023242"/>
    </source>
</evidence>
<dbReference type="InterPro" id="IPR001138">
    <property type="entry name" value="Zn2Cys6_DnaBD"/>
</dbReference>
<dbReference type="Proteomes" id="UP000053257">
    <property type="component" value="Unassembled WGS sequence"/>
</dbReference>